<feature type="transmembrane region" description="Helical" evidence="1">
    <location>
        <begin position="120"/>
        <end position="144"/>
    </location>
</feature>
<comment type="caution">
    <text evidence="2">The sequence shown here is derived from an EMBL/GenBank/DDBJ whole genome shotgun (WGS) entry which is preliminary data.</text>
</comment>
<feature type="transmembrane region" description="Helical" evidence="1">
    <location>
        <begin position="323"/>
        <end position="342"/>
    </location>
</feature>
<sequence>MHRDRSLDVLRGLFLIVITFDHFGGTLRTLTWQTFGYVSAAEGFIFLSGYMSGLVYGRPGYPRVTAHCLQRALQIYGFHLFIVVCLITLSLSSSLYAGYWRGYVPLYSEAPWTGLGLSAVLLYNPNFLSILPLYVIFLALTPLLLQAHRRGWSAGILTASLLLWWASQHGLRETLLQALPLDREQLAPGLFDITAWQLLFIAGNWLGYRRAKALPFRVPTSPSLLPVAVVGVSLLMAWRHGWLPAPEWIEAGHSRRTLEWVRLINFALVAWLFVWLLKPRHWFARLRFPARLGENSLDVYSWSILAIFLAMPLTWRAHAAGPLIDILAALAFVALLFVPVLIKPHFRNVSRGLRLAWSR</sequence>
<dbReference type="EMBL" id="QZMU01000001">
    <property type="protein sequence ID" value="RRQ21495.1"/>
    <property type="molecule type" value="Genomic_DNA"/>
</dbReference>
<evidence type="ECO:0000313" key="2">
    <source>
        <dbReference type="EMBL" id="RRQ21495.1"/>
    </source>
</evidence>
<dbReference type="Proteomes" id="UP000287798">
    <property type="component" value="Unassembled WGS sequence"/>
</dbReference>
<feature type="transmembrane region" description="Helical" evidence="1">
    <location>
        <begin position="299"/>
        <end position="317"/>
    </location>
</feature>
<protein>
    <recommendedName>
        <fullName evidence="4">OpgC domain-containing protein</fullName>
    </recommendedName>
</protein>
<feature type="transmembrane region" description="Helical" evidence="1">
    <location>
        <begin position="78"/>
        <end position="100"/>
    </location>
</feature>
<feature type="transmembrane region" description="Helical" evidence="1">
    <location>
        <begin position="37"/>
        <end position="57"/>
    </location>
</feature>
<accession>A0A426QIC5</accession>
<keyword evidence="1" id="KW-0472">Membrane</keyword>
<dbReference type="PANTHER" id="PTHR38592">
    <property type="entry name" value="BLL4819 PROTEIN"/>
    <property type="match status" value="1"/>
</dbReference>
<evidence type="ECO:0000256" key="1">
    <source>
        <dbReference type="SAM" id="Phobius"/>
    </source>
</evidence>
<proteinExistence type="predicted"/>
<gene>
    <name evidence="2" type="ORF">D6C00_05775</name>
</gene>
<dbReference type="RefSeq" id="WP_125180840.1">
    <property type="nucleotide sequence ID" value="NZ_QZMU01000001.1"/>
</dbReference>
<dbReference type="PIRSF" id="PIRSF028704">
    <property type="entry name" value="UPC028704"/>
    <property type="match status" value="1"/>
</dbReference>
<keyword evidence="3" id="KW-1185">Reference proteome</keyword>
<dbReference type="Pfam" id="PF10129">
    <property type="entry name" value="OpgC_C"/>
    <property type="match status" value="1"/>
</dbReference>
<dbReference type="InterPro" id="IPR014550">
    <property type="entry name" value="UCP028704_OpgC"/>
</dbReference>
<feature type="transmembrane region" description="Helical" evidence="1">
    <location>
        <begin position="187"/>
        <end position="208"/>
    </location>
</feature>
<dbReference type="OrthoDB" id="9775975at2"/>
<dbReference type="PANTHER" id="PTHR38592:SF3">
    <property type="entry name" value="BLL4819 PROTEIN"/>
    <property type="match status" value="1"/>
</dbReference>
<evidence type="ECO:0008006" key="4">
    <source>
        <dbReference type="Google" id="ProtNLM"/>
    </source>
</evidence>
<feature type="transmembrane region" description="Helical" evidence="1">
    <location>
        <begin position="260"/>
        <end position="278"/>
    </location>
</feature>
<feature type="transmembrane region" description="Helical" evidence="1">
    <location>
        <begin position="12"/>
        <end position="31"/>
    </location>
</feature>
<feature type="transmembrane region" description="Helical" evidence="1">
    <location>
        <begin position="220"/>
        <end position="240"/>
    </location>
</feature>
<keyword evidence="1" id="KW-0812">Transmembrane</keyword>
<reference evidence="2 3" key="1">
    <citation type="journal article" date="2010" name="Int. J. Syst. Evol. Microbiol.">
        <title>Thiohalobacter thiocyanaticus gen. nov., sp. nov., a moderately halophilic, sulfur-oxidizing gammaproteobacterium from hypersaline lakes, that utilizes thiocyanate.</title>
        <authorList>
            <person name="Sorokin D.Y."/>
            <person name="Kovaleva O.L."/>
            <person name="Tourova T.P."/>
            <person name="Muyzer G."/>
        </authorList>
    </citation>
    <scope>NUCLEOTIDE SEQUENCE [LARGE SCALE GENOMIC DNA]</scope>
    <source>
        <strain evidence="2 3">Hrh1</strain>
    </source>
</reference>
<keyword evidence="1" id="KW-1133">Transmembrane helix</keyword>
<evidence type="ECO:0000313" key="3">
    <source>
        <dbReference type="Proteomes" id="UP000287798"/>
    </source>
</evidence>
<feature type="transmembrane region" description="Helical" evidence="1">
    <location>
        <begin position="151"/>
        <end position="167"/>
    </location>
</feature>
<organism evidence="2 3">
    <name type="scientific">Thiohalobacter thiocyanaticus</name>
    <dbReference type="NCBI Taxonomy" id="585455"/>
    <lineage>
        <taxon>Bacteria</taxon>
        <taxon>Pseudomonadati</taxon>
        <taxon>Pseudomonadota</taxon>
        <taxon>Gammaproteobacteria</taxon>
        <taxon>Thiohalobacterales</taxon>
        <taxon>Thiohalobacteraceae</taxon>
        <taxon>Thiohalobacter</taxon>
    </lineage>
</organism>
<dbReference type="AlphaFoldDB" id="A0A426QIC5"/>
<name>A0A426QIC5_9GAMM</name>